<reference evidence="2" key="2">
    <citation type="submission" date="2020-09" db="EMBL/GenBank/DDBJ databases">
        <authorList>
            <person name="Sun Q."/>
            <person name="Zhou Y."/>
        </authorList>
    </citation>
    <scope>NUCLEOTIDE SEQUENCE</scope>
    <source>
        <strain evidence="2">CGMCC 1.7081</strain>
    </source>
</reference>
<dbReference type="InterPro" id="IPR000182">
    <property type="entry name" value="GNAT_dom"/>
</dbReference>
<keyword evidence="3" id="KW-1185">Reference proteome</keyword>
<dbReference type="PANTHER" id="PTHR47237:SF2">
    <property type="entry name" value="BLL4206 PROTEIN"/>
    <property type="match status" value="1"/>
</dbReference>
<dbReference type="Gene3D" id="3.40.630.30">
    <property type="match status" value="1"/>
</dbReference>
<dbReference type="Proteomes" id="UP000611500">
    <property type="component" value="Unassembled WGS sequence"/>
</dbReference>
<evidence type="ECO:0000259" key="1">
    <source>
        <dbReference type="PROSITE" id="PS51186"/>
    </source>
</evidence>
<dbReference type="Gene3D" id="3.40.630.90">
    <property type="match status" value="1"/>
</dbReference>
<dbReference type="Pfam" id="PF18014">
    <property type="entry name" value="Acetyltransf_18"/>
    <property type="match status" value="1"/>
</dbReference>
<reference evidence="2" key="1">
    <citation type="journal article" date="2014" name="Int. J. Syst. Evol. Microbiol.">
        <title>Complete genome sequence of Corynebacterium casei LMG S-19264T (=DSM 44701T), isolated from a smear-ripened cheese.</title>
        <authorList>
            <consortium name="US DOE Joint Genome Institute (JGI-PGF)"/>
            <person name="Walter F."/>
            <person name="Albersmeier A."/>
            <person name="Kalinowski J."/>
            <person name="Ruckert C."/>
        </authorList>
    </citation>
    <scope>NUCLEOTIDE SEQUENCE</scope>
    <source>
        <strain evidence="2">CGMCC 1.7081</strain>
    </source>
</reference>
<dbReference type="SUPFAM" id="SSF55729">
    <property type="entry name" value="Acyl-CoA N-acyltransferases (Nat)"/>
    <property type="match status" value="1"/>
</dbReference>
<sequence length="331" mass="36329">MSHWVKQQINSGLSRDTALNYKYSISRMLKTMSDDDLQPEAAEGCLILDNYRATAHKITTADRHLLHELTISVFWPHRDRDLDLFISLGQGYVAVDEIGRAMGSAMYFPMGDDFAMFGMMVTAPRLQMQGAGRWLLNRIMSDCAGRDLRLSATRAAYWLYEGAGFVPVNTIWQHQGKARRIHSPEPVAGVDVRPMTGADIPAILALDLLALGADRSDTLKVLIGLSEGLVAVRGDQVLGYALKRPFGRGKVIGPVIVDDERVAMQLIAPFIQADVGNFLRVDTPVQSDHFAAFLAAAGLGAYDTVTEMRIGPQRRATEGPRVFGMASHSLG</sequence>
<dbReference type="AlphaFoldDB" id="A0A8J3H940"/>
<protein>
    <submittedName>
        <fullName evidence="2">N-acetyltransferase</fullName>
    </submittedName>
</protein>
<dbReference type="PROSITE" id="PS51186">
    <property type="entry name" value="GNAT"/>
    <property type="match status" value="1"/>
</dbReference>
<dbReference type="InterPro" id="IPR052729">
    <property type="entry name" value="Acyl/Acetyltrans_Enzymes"/>
</dbReference>
<evidence type="ECO:0000313" key="3">
    <source>
        <dbReference type="Proteomes" id="UP000611500"/>
    </source>
</evidence>
<name>A0A8J3H940_9RHOB</name>
<dbReference type="InterPro" id="IPR041496">
    <property type="entry name" value="YitH/HolE_GNAT"/>
</dbReference>
<dbReference type="InterPro" id="IPR016181">
    <property type="entry name" value="Acyl_CoA_acyltransferase"/>
</dbReference>
<gene>
    <name evidence="2" type="ORF">GCM10010961_30120</name>
</gene>
<accession>A0A8J3H940</accession>
<comment type="caution">
    <text evidence="2">The sequence shown here is derived from an EMBL/GenBank/DDBJ whole genome shotgun (WGS) entry which is preliminary data.</text>
</comment>
<dbReference type="EMBL" id="BNAP01000016">
    <property type="protein sequence ID" value="GHG96036.1"/>
    <property type="molecule type" value="Genomic_DNA"/>
</dbReference>
<dbReference type="PANTHER" id="PTHR47237">
    <property type="entry name" value="SLL0310 PROTEIN"/>
    <property type="match status" value="1"/>
</dbReference>
<dbReference type="Pfam" id="PF13508">
    <property type="entry name" value="Acetyltransf_7"/>
    <property type="match status" value="1"/>
</dbReference>
<proteinExistence type="predicted"/>
<dbReference type="GO" id="GO:0016747">
    <property type="term" value="F:acyltransferase activity, transferring groups other than amino-acyl groups"/>
    <property type="evidence" value="ECO:0007669"/>
    <property type="project" value="InterPro"/>
</dbReference>
<evidence type="ECO:0000313" key="2">
    <source>
        <dbReference type="EMBL" id="GHG96036.1"/>
    </source>
</evidence>
<feature type="domain" description="N-acetyltransferase" evidence="1">
    <location>
        <begin position="53"/>
        <end position="186"/>
    </location>
</feature>
<organism evidence="2 3">
    <name type="scientific">Pseudodonghicola xiamenensis</name>
    <dbReference type="NCBI Taxonomy" id="337702"/>
    <lineage>
        <taxon>Bacteria</taxon>
        <taxon>Pseudomonadati</taxon>
        <taxon>Pseudomonadota</taxon>
        <taxon>Alphaproteobacteria</taxon>
        <taxon>Rhodobacterales</taxon>
        <taxon>Paracoccaceae</taxon>
        <taxon>Pseudodonghicola</taxon>
    </lineage>
</organism>